<keyword evidence="2" id="KW-1185">Reference proteome</keyword>
<organism evidence="1 2">
    <name type="scientific">Vibrio porteresiae DSM 19223</name>
    <dbReference type="NCBI Taxonomy" id="1123496"/>
    <lineage>
        <taxon>Bacteria</taxon>
        <taxon>Pseudomonadati</taxon>
        <taxon>Pseudomonadota</taxon>
        <taxon>Gammaproteobacteria</taxon>
        <taxon>Vibrionales</taxon>
        <taxon>Vibrionaceae</taxon>
        <taxon>Vibrio</taxon>
    </lineage>
</organism>
<dbReference type="InterPro" id="IPR027266">
    <property type="entry name" value="TrmE/GcvT-like"/>
</dbReference>
<evidence type="ECO:0000313" key="2">
    <source>
        <dbReference type="Proteomes" id="UP001304071"/>
    </source>
</evidence>
<protein>
    <submittedName>
        <fullName evidence="1">Sarcosine oxidase subunit gamma family protein</fullName>
    </submittedName>
</protein>
<accession>A0ABZ0QJF7</accession>
<name>A0ABZ0QJF7_9VIBR</name>
<sequence>MSDVLSPAKQSLTPANLVAVMDQYAEAPAHSPIFDNLKHHVVKPTTNKSGVVMKELALMGHLIIRGNAENAAFVEGVSRVLGLALPTKPLTAETNDVTSILWLSPDEWLVLSSADMIYDIEVALREKLTGHFSIVNQSGGQTVIELTGVNVLDVLKKSTSLDVHPTVFPVGKVVGSLLAKSSATYYHCGENQWRLIVRRSFADYIWRWLMDAGKEFGLVIEK</sequence>
<dbReference type="Gene3D" id="3.30.1360.120">
    <property type="entry name" value="Probable tRNA modification gtpase trme, domain 1"/>
    <property type="match status" value="1"/>
</dbReference>
<dbReference type="Gene3D" id="3.30.70.1520">
    <property type="entry name" value="Heterotetrameric sarcosine oxidase"/>
    <property type="match status" value="1"/>
</dbReference>
<dbReference type="InterPro" id="IPR007375">
    <property type="entry name" value="SoxG"/>
</dbReference>
<dbReference type="Proteomes" id="UP001304071">
    <property type="component" value="Chromosome 2"/>
</dbReference>
<proteinExistence type="predicted"/>
<gene>
    <name evidence="1" type="ORF">R8Z52_21855</name>
</gene>
<dbReference type="RefSeq" id="WP_261897556.1">
    <property type="nucleotide sequence ID" value="NZ_AP024896.1"/>
</dbReference>
<dbReference type="EMBL" id="CP138204">
    <property type="protein sequence ID" value="WPC75573.1"/>
    <property type="molecule type" value="Genomic_DNA"/>
</dbReference>
<dbReference type="SUPFAM" id="SSF103025">
    <property type="entry name" value="Folate-binding domain"/>
    <property type="match status" value="1"/>
</dbReference>
<reference evidence="1 2" key="1">
    <citation type="submission" date="2023-11" db="EMBL/GenBank/DDBJ databases">
        <title>Plant-associative lifestyle of Vibrio porteresiae and its evolutionary dynamics.</title>
        <authorList>
            <person name="Rameshkumar N."/>
            <person name="Kirti K."/>
        </authorList>
    </citation>
    <scope>NUCLEOTIDE SEQUENCE [LARGE SCALE GENOMIC DNA]</scope>
    <source>
        <strain evidence="1 2">MSSRF30</strain>
    </source>
</reference>
<dbReference type="Pfam" id="PF04268">
    <property type="entry name" value="SoxG"/>
    <property type="match status" value="1"/>
</dbReference>
<evidence type="ECO:0000313" key="1">
    <source>
        <dbReference type="EMBL" id="WPC75573.1"/>
    </source>
</evidence>